<dbReference type="InterPro" id="IPR013783">
    <property type="entry name" value="Ig-like_fold"/>
</dbReference>
<evidence type="ECO:0000256" key="2">
    <source>
        <dbReference type="ARBA" id="ARBA00022448"/>
    </source>
</evidence>
<dbReference type="CDD" id="cd00146">
    <property type="entry name" value="PKD"/>
    <property type="match status" value="1"/>
</dbReference>
<keyword evidence="6 8" id="KW-0408">Iron</keyword>
<evidence type="ECO:0000256" key="4">
    <source>
        <dbReference type="ARBA" id="ARBA00022723"/>
    </source>
</evidence>
<dbReference type="InterPro" id="IPR036909">
    <property type="entry name" value="Cyt_c-like_dom_sf"/>
</dbReference>
<evidence type="ECO:0000256" key="7">
    <source>
        <dbReference type="ARBA" id="ARBA00031244"/>
    </source>
</evidence>
<accession>A0ABV7FCB7</accession>
<dbReference type="InterPro" id="IPR000601">
    <property type="entry name" value="PKD_dom"/>
</dbReference>
<dbReference type="PROSITE" id="PS51007">
    <property type="entry name" value="CYTC"/>
    <property type="match status" value="1"/>
</dbReference>
<keyword evidence="4 8" id="KW-0479">Metal-binding</keyword>
<sequence length="1171" mass="129105">MTRLCSLLNRFLYLPALGVAALLLLQGCSDPSTSAGKPDQPVATEVTSLKGAHVLVFSKTVGWRHDSIPAGIAALKKLAAENQFTLVASEDASLFSDAGLAKFNAVIFLNTTSDVLNEQQELAMERYIQAGGGYVGIHAATDTEWEGDWHWYRNLVGAVFKNHPSTPSNVQNARITISDKNHASTKALPEQFELADEWYNFRDMYEFINVLAKVDESTYQGGEHGHDHPISWYHDYDGGRAFYTGLGHTAETFSNNYFLTHLLGGIRYAVGLNYQEGSAPQLDYAKARPENNRFVKKTLIEELNEPVKFDFFPNGDALIALRPGEFTRVDYETGAAHPAGTIAVEYNKIQEWGLIGVAIDPDFARNNWVYAAFNVKDEQNNYFQKLSRFEWRNNQVDTSTEKEILRYGIDNNCCHTGGDLQFGNSGELFFSTGDNTNPHDQDGYAPLDFRPDMKRNDGLRGPGNTQDLRGKVLRIKPQADGTYTIPEGNLFSDAAQGRPEIYVMGARNPYSITFDKKTNTLFYGDVGPDANVDSEEKGPRGYDEVNRVTAAGNFGWPLVIGQNRPYKMYDYINQKAGETVDVNAPMNVSALNTGAKQLPPAQPAFIAYPYGASEQFPELGVGGRTALVADVFYANDYPESINRYPGYYDNKLFIVDFMRAWVKAVSFDAQGRIQKIEPFAPQISYSLPIDARFAPDGTLYVLEYGNAWFTGNPDARLARIEYVGAGNRPPVAAFSLNKTQAGLPANIQASAAEAVDLDGDAIRYQWTLRCAVGDCATTELGDARDITLPFAEAGRFTLSLRVTDVHGAAAVVSKELEIGNEPASIELLSAQNKSFFWGDTARFAYELRVKDLEDGDITSITANNPNVQFTYRAPQESKGQGHQLASIDDQAKNLLDANNCLTCHKLDEKVVGPAFRDVAKKYENDPNALTYLVKKIGNGGSGVWGDMNMPAFSGLGEADLNVLATYVLSLNKEKVVPASLSLTGQLTLDGHEQTKARFTDNKPFAAQGEAYLLSASYTDKSVQGVAPISVSNTFALIPHRVDFDGIFVETQATKDVKRGSFRGVKTIQMPTSTDWSGFTLGSYDLTQIKSLQLGAFFFKEATDWQFELRRDNAQGEVLAQGVLAPVGELKTYERTRINLVPTSGFTKLYLQVKLAKKASAEIALQDISFEK</sequence>
<organism evidence="11 12">
    <name type="scientific">Cellvibrio fontiphilus</name>
    <dbReference type="NCBI Taxonomy" id="1815559"/>
    <lineage>
        <taxon>Bacteria</taxon>
        <taxon>Pseudomonadati</taxon>
        <taxon>Pseudomonadota</taxon>
        <taxon>Gammaproteobacteria</taxon>
        <taxon>Cellvibrionales</taxon>
        <taxon>Cellvibrionaceae</taxon>
        <taxon>Cellvibrio</taxon>
    </lineage>
</organism>
<dbReference type="Pfam" id="PF00034">
    <property type="entry name" value="Cytochrom_C"/>
    <property type="match status" value="1"/>
</dbReference>
<dbReference type="SMART" id="SM00089">
    <property type="entry name" value="PKD"/>
    <property type="match status" value="1"/>
</dbReference>
<evidence type="ECO:0000256" key="9">
    <source>
        <dbReference type="SAM" id="SignalP"/>
    </source>
</evidence>
<evidence type="ECO:0000313" key="11">
    <source>
        <dbReference type="EMBL" id="MFC3115244.1"/>
    </source>
</evidence>
<evidence type="ECO:0000256" key="5">
    <source>
        <dbReference type="ARBA" id="ARBA00022982"/>
    </source>
</evidence>
<keyword evidence="9" id="KW-0732">Signal</keyword>
<dbReference type="Gene3D" id="2.60.40.10">
    <property type="entry name" value="Immunoglobulins"/>
    <property type="match status" value="1"/>
</dbReference>
<evidence type="ECO:0000256" key="3">
    <source>
        <dbReference type="ARBA" id="ARBA00022617"/>
    </source>
</evidence>
<evidence type="ECO:0000256" key="6">
    <source>
        <dbReference type="ARBA" id="ARBA00023004"/>
    </source>
</evidence>
<dbReference type="InterPro" id="IPR009056">
    <property type="entry name" value="Cyt_c-like_dom"/>
</dbReference>
<feature type="chain" id="PRO_5045376698" description="Cytochrome c-551" evidence="9">
    <location>
        <begin position="35"/>
        <end position="1171"/>
    </location>
</feature>
<dbReference type="Pfam" id="PF00801">
    <property type="entry name" value="PKD"/>
    <property type="match status" value="1"/>
</dbReference>
<dbReference type="PRINTS" id="PR00606">
    <property type="entry name" value="CYTCHROMECID"/>
</dbReference>
<keyword evidence="5" id="KW-0249">Electron transport</keyword>
<comment type="caution">
    <text evidence="11">The sequence shown here is derived from an EMBL/GenBank/DDBJ whole genome shotgun (WGS) entry which is preliminary data.</text>
</comment>
<reference evidence="12" key="1">
    <citation type="journal article" date="2019" name="Int. J. Syst. Evol. Microbiol.">
        <title>The Global Catalogue of Microorganisms (GCM) 10K type strain sequencing project: providing services to taxonomists for standard genome sequencing and annotation.</title>
        <authorList>
            <consortium name="The Broad Institute Genomics Platform"/>
            <consortium name="The Broad Institute Genome Sequencing Center for Infectious Disease"/>
            <person name="Wu L."/>
            <person name="Ma J."/>
        </authorList>
    </citation>
    <scope>NUCLEOTIDE SEQUENCE [LARGE SCALE GENOMIC DNA]</scope>
    <source>
        <strain evidence="12">KCTC 52237</strain>
    </source>
</reference>
<dbReference type="InterPro" id="IPR012938">
    <property type="entry name" value="Glc/Sorbosone_DH"/>
</dbReference>
<dbReference type="SUPFAM" id="SSF50952">
    <property type="entry name" value="Soluble quinoprotein glucose dehydrogenase"/>
    <property type="match status" value="1"/>
</dbReference>
<dbReference type="EMBL" id="JBHRTF010000003">
    <property type="protein sequence ID" value="MFC3115244.1"/>
    <property type="molecule type" value="Genomic_DNA"/>
</dbReference>
<evidence type="ECO:0000256" key="1">
    <source>
        <dbReference type="ARBA" id="ARBA00021020"/>
    </source>
</evidence>
<dbReference type="SUPFAM" id="SSF52317">
    <property type="entry name" value="Class I glutamine amidotransferase-like"/>
    <property type="match status" value="1"/>
</dbReference>
<dbReference type="InterPro" id="IPR011042">
    <property type="entry name" value="6-blade_b-propeller_TolB-like"/>
</dbReference>
<dbReference type="InterPro" id="IPR011041">
    <property type="entry name" value="Quinoprot_gluc/sorb_DH_b-prop"/>
</dbReference>
<gene>
    <name evidence="11" type="ORF">ACFODX_06720</name>
</gene>
<dbReference type="Pfam" id="PF06283">
    <property type="entry name" value="ThuA"/>
    <property type="match status" value="1"/>
</dbReference>
<dbReference type="PROSITE" id="PS51257">
    <property type="entry name" value="PROKAR_LIPOPROTEIN"/>
    <property type="match status" value="1"/>
</dbReference>
<evidence type="ECO:0000256" key="8">
    <source>
        <dbReference type="PROSITE-ProRule" id="PRU00433"/>
    </source>
</evidence>
<dbReference type="SUPFAM" id="SSF49299">
    <property type="entry name" value="PKD domain"/>
    <property type="match status" value="1"/>
</dbReference>
<dbReference type="InterPro" id="IPR002324">
    <property type="entry name" value="Cyt_c_ID"/>
</dbReference>
<proteinExistence type="predicted"/>
<keyword evidence="12" id="KW-1185">Reference proteome</keyword>
<dbReference type="SUPFAM" id="SSF46626">
    <property type="entry name" value="Cytochrome c"/>
    <property type="match status" value="1"/>
</dbReference>
<dbReference type="Gene3D" id="3.40.50.880">
    <property type="match status" value="1"/>
</dbReference>
<dbReference type="InterPro" id="IPR029062">
    <property type="entry name" value="Class_I_gatase-like"/>
</dbReference>
<dbReference type="PANTHER" id="PTHR40469:SF2">
    <property type="entry name" value="GALACTOSE-BINDING DOMAIN-LIKE SUPERFAMILY PROTEIN"/>
    <property type="match status" value="1"/>
</dbReference>
<name>A0ABV7FCB7_9GAMM</name>
<feature type="domain" description="Cytochrome c" evidence="10">
    <location>
        <begin position="876"/>
        <end position="971"/>
    </location>
</feature>
<dbReference type="Pfam" id="PF07995">
    <property type="entry name" value="GSDH"/>
    <property type="match status" value="1"/>
</dbReference>
<keyword evidence="2" id="KW-0813">Transport</keyword>
<dbReference type="Proteomes" id="UP001595555">
    <property type="component" value="Unassembled WGS sequence"/>
</dbReference>
<dbReference type="Gene3D" id="1.10.760.10">
    <property type="entry name" value="Cytochrome c-like domain"/>
    <property type="match status" value="1"/>
</dbReference>
<keyword evidence="3 8" id="KW-0349">Heme</keyword>
<protein>
    <recommendedName>
        <fullName evidence="1">Cytochrome c-551</fullName>
    </recommendedName>
    <alternativeName>
        <fullName evidence="7">Cytochrome c551</fullName>
    </alternativeName>
</protein>
<dbReference type="InterPro" id="IPR022409">
    <property type="entry name" value="PKD/Chitinase_dom"/>
</dbReference>
<evidence type="ECO:0000259" key="10">
    <source>
        <dbReference type="PROSITE" id="PS51007"/>
    </source>
</evidence>
<dbReference type="RefSeq" id="WP_378117366.1">
    <property type="nucleotide sequence ID" value="NZ_JBHRTF010000003.1"/>
</dbReference>
<dbReference type="PANTHER" id="PTHR40469">
    <property type="entry name" value="SECRETED GLYCOSYL HYDROLASE"/>
    <property type="match status" value="1"/>
</dbReference>
<dbReference type="Gene3D" id="2.120.10.30">
    <property type="entry name" value="TolB, C-terminal domain"/>
    <property type="match status" value="1"/>
</dbReference>
<evidence type="ECO:0000313" key="12">
    <source>
        <dbReference type="Proteomes" id="UP001595555"/>
    </source>
</evidence>
<dbReference type="InterPro" id="IPR029010">
    <property type="entry name" value="ThuA-like"/>
</dbReference>
<dbReference type="InterPro" id="IPR035986">
    <property type="entry name" value="PKD_dom_sf"/>
</dbReference>
<feature type="signal peptide" evidence="9">
    <location>
        <begin position="1"/>
        <end position="34"/>
    </location>
</feature>